<dbReference type="EMBL" id="UINC01110557">
    <property type="protein sequence ID" value="SVC78138.1"/>
    <property type="molecule type" value="Genomic_DNA"/>
</dbReference>
<name>A0A382PZS1_9ZZZZ</name>
<evidence type="ECO:0000313" key="1">
    <source>
        <dbReference type="EMBL" id="SVC78138.1"/>
    </source>
</evidence>
<dbReference type="Pfam" id="PF04461">
    <property type="entry name" value="YajQ"/>
    <property type="match status" value="1"/>
</dbReference>
<accession>A0A382PZS1</accession>
<dbReference type="InterPro" id="IPR036183">
    <property type="entry name" value="YajQ-like_sf"/>
</dbReference>
<dbReference type="InterPro" id="IPR035570">
    <property type="entry name" value="UPF0234_N"/>
</dbReference>
<dbReference type="InterPro" id="IPR007551">
    <property type="entry name" value="YajQ/Smlt4090-like"/>
</dbReference>
<feature type="non-terminal residue" evidence="1">
    <location>
        <position position="36"/>
    </location>
</feature>
<dbReference type="AlphaFoldDB" id="A0A382PZS1"/>
<organism evidence="1">
    <name type="scientific">marine metagenome</name>
    <dbReference type="NCBI Taxonomy" id="408172"/>
    <lineage>
        <taxon>unclassified sequences</taxon>
        <taxon>metagenomes</taxon>
        <taxon>ecological metagenomes</taxon>
    </lineage>
</organism>
<dbReference type="SUPFAM" id="SSF89963">
    <property type="entry name" value="YajQ-like"/>
    <property type="match status" value="1"/>
</dbReference>
<reference evidence="1" key="1">
    <citation type="submission" date="2018-05" db="EMBL/GenBank/DDBJ databases">
        <authorList>
            <person name="Lanie J.A."/>
            <person name="Ng W.-L."/>
            <person name="Kazmierczak K.M."/>
            <person name="Andrzejewski T.M."/>
            <person name="Davidsen T.M."/>
            <person name="Wayne K.J."/>
            <person name="Tettelin H."/>
            <person name="Glass J.I."/>
            <person name="Rusch D."/>
            <person name="Podicherti R."/>
            <person name="Tsui H.-C.T."/>
            <person name="Winkler M.E."/>
        </authorList>
    </citation>
    <scope>NUCLEOTIDE SEQUENCE</scope>
</reference>
<sequence>MPSLDIKSEIDAHELLNGIGQANRIVNNRFDFKGKE</sequence>
<gene>
    <name evidence="1" type="ORF">METZ01_LOCUS330992</name>
</gene>
<protein>
    <submittedName>
        <fullName evidence="1">Uncharacterized protein</fullName>
    </submittedName>
</protein>
<proteinExistence type="predicted"/>
<dbReference type="Gene3D" id="3.30.70.990">
    <property type="entry name" value="YajQ-like, domain 2"/>
    <property type="match status" value="1"/>
</dbReference>